<dbReference type="InterPro" id="IPR020076">
    <property type="entry name" value="DUF2768"/>
</dbReference>
<accession>A0A9W5W8R4</accession>
<feature type="transmembrane region" description="Helical" evidence="1">
    <location>
        <begin position="6"/>
        <end position="27"/>
    </location>
</feature>
<gene>
    <name evidence="2" type="ORF">BG53_02270</name>
</gene>
<evidence type="ECO:0000313" key="3">
    <source>
        <dbReference type="Proteomes" id="UP000053750"/>
    </source>
</evidence>
<dbReference type="Pfam" id="PF10966">
    <property type="entry name" value="DUF2768"/>
    <property type="match status" value="1"/>
</dbReference>
<feature type="transmembrane region" description="Helical" evidence="1">
    <location>
        <begin position="34"/>
        <end position="58"/>
    </location>
</feature>
<proteinExistence type="predicted"/>
<keyword evidence="1" id="KW-0812">Transmembrane</keyword>
<dbReference type="OrthoDB" id="2476435at2"/>
<comment type="caution">
    <text evidence="2">The sequence shown here is derived from an EMBL/GenBank/DDBJ whole genome shotgun (WGS) entry which is preliminary data.</text>
</comment>
<dbReference type="EMBL" id="JFHU01000013">
    <property type="protein sequence ID" value="EXX92186.1"/>
    <property type="molecule type" value="Genomic_DNA"/>
</dbReference>
<keyword evidence="3" id="KW-1185">Reference proteome</keyword>
<dbReference type="Proteomes" id="UP000053750">
    <property type="component" value="Unassembled WGS sequence"/>
</dbReference>
<reference evidence="2 3" key="1">
    <citation type="submission" date="2014-02" db="EMBL/GenBank/DDBJ databases">
        <title>Genome sequence of Paenibacillus darwinianus reveals adaptive mechanisms for survival in Antarctic soils.</title>
        <authorList>
            <person name="Dsouza M."/>
            <person name="Taylor M.W."/>
            <person name="Turner S.J."/>
            <person name="Aislabie J."/>
        </authorList>
    </citation>
    <scope>NUCLEOTIDE SEQUENCE [LARGE SCALE GENOMIC DNA]</scope>
    <source>
        <strain evidence="2 3">CE1</strain>
    </source>
</reference>
<name>A0A9W5W8R4_9BACL</name>
<organism evidence="2 3">
    <name type="scientific">Paenibacillus darwinianus</name>
    <dbReference type="NCBI Taxonomy" id="1380763"/>
    <lineage>
        <taxon>Bacteria</taxon>
        <taxon>Bacillati</taxon>
        <taxon>Bacillota</taxon>
        <taxon>Bacilli</taxon>
        <taxon>Bacillales</taxon>
        <taxon>Paenibacillaceae</taxon>
        <taxon>Paenibacillus</taxon>
    </lineage>
</organism>
<dbReference type="RefSeq" id="WP_036582625.1">
    <property type="nucleotide sequence ID" value="NZ_KK082160.1"/>
</dbReference>
<keyword evidence="1" id="KW-1133">Transmembrane helix</keyword>
<evidence type="ECO:0008006" key="4">
    <source>
        <dbReference type="Google" id="ProtNLM"/>
    </source>
</evidence>
<sequence>MDAMTKMWVSLVGIGLMAISAVVITVARTKTKGFLRLVLTLTAFGLLIIGFISGLFSIL</sequence>
<keyword evidence="1" id="KW-0472">Membrane</keyword>
<evidence type="ECO:0000313" key="2">
    <source>
        <dbReference type="EMBL" id="EXX92186.1"/>
    </source>
</evidence>
<dbReference type="AlphaFoldDB" id="A0A9W5W8R4"/>
<protein>
    <recommendedName>
        <fullName evidence="4">DUF2768 domain-containing protein</fullName>
    </recommendedName>
</protein>
<evidence type="ECO:0000256" key="1">
    <source>
        <dbReference type="SAM" id="Phobius"/>
    </source>
</evidence>